<evidence type="ECO:0000259" key="1">
    <source>
        <dbReference type="PROSITE" id="PS50990"/>
    </source>
</evidence>
<comment type="caution">
    <text evidence="2">The sequence shown here is derived from an EMBL/GenBank/DDBJ whole genome shotgun (WGS) entry which is preliminary data.</text>
</comment>
<organism evidence="2 3">
    <name type="scientific">Dictyobacter kobayashii</name>
    <dbReference type="NCBI Taxonomy" id="2014872"/>
    <lineage>
        <taxon>Bacteria</taxon>
        <taxon>Bacillati</taxon>
        <taxon>Chloroflexota</taxon>
        <taxon>Ktedonobacteria</taxon>
        <taxon>Ktedonobacterales</taxon>
        <taxon>Dictyobacteraceae</taxon>
        <taxon>Dictyobacter</taxon>
    </lineage>
</organism>
<dbReference type="InterPro" id="IPR005074">
    <property type="entry name" value="Peptidase_C39"/>
</dbReference>
<dbReference type="RefSeq" id="WP_218032183.1">
    <property type="nucleotide sequence ID" value="NZ_BIFS01000002.1"/>
</dbReference>
<evidence type="ECO:0000313" key="3">
    <source>
        <dbReference type="Proteomes" id="UP000287188"/>
    </source>
</evidence>
<dbReference type="GO" id="GO:0016020">
    <property type="term" value="C:membrane"/>
    <property type="evidence" value="ECO:0007669"/>
    <property type="project" value="InterPro"/>
</dbReference>
<evidence type="ECO:0000313" key="2">
    <source>
        <dbReference type="EMBL" id="GCE23491.1"/>
    </source>
</evidence>
<gene>
    <name evidence="2" type="ORF">KDK_72910</name>
</gene>
<protein>
    <recommendedName>
        <fullName evidence="1">Peptidase C39 domain-containing protein</fullName>
    </recommendedName>
</protein>
<name>A0A402AWH8_9CHLR</name>
<feature type="domain" description="Peptidase C39" evidence="1">
    <location>
        <begin position="43"/>
        <end position="158"/>
    </location>
</feature>
<proteinExistence type="predicted"/>
<dbReference type="GO" id="GO:0005524">
    <property type="term" value="F:ATP binding"/>
    <property type="evidence" value="ECO:0007669"/>
    <property type="project" value="InterPro"/>
</dbReference>
<sequence>MDASEQKTQVLAKEGGKEKKEAAYSRRSIVNKILKKRVPVMLQMSEVECGLACLAMVLSYHGRQTTISELRTSYGASRDGVSALSLVKAARNMGMISRALALQKNDFKDVALPAIIHWEFNHFIIVERWTPEQVTVVDPANGRRQMTAEEFNGALPVSC</sequence>
<dbReference type="AlphaFoldDB" id="A0A402AWH8"/>
<dbReference type="PROSITE" id="PS50990">
    <property type="entry name" value="PEPTIDASE_C39"/>
    <property type="match status" value="1"/>
</dbReference>
<dbReference type="GO" id="GO:0006508">
    <property type="term" value="P:proteolysis"/>
    <property type="evidence" value="ECO:0007669"/>
    <property type="project" value="InterPro"/>
</dbReference>
<dbReference type="Gene3D" id="3.90.70.10">
    <property type="entry name" value="Cysteine proteinases"/>
    <property type="match status" value="1"/>
</dbReference>
<dbReference type="GO" id="GO:0008233">
    <property type="term" value="F:peptidase activity"/>
    <property type="evidence" value="ECO:0007669"/>
    <property type="project" value="InterPro"/>
</dbReference>
<dbReference type="EMBL" id="BIFS01000002">
    <property type="protein sequence ID" value="GCE23491.1"/>
    <property type="molecule type" value="Genomic_DNA"/>
</dbReference>
<dbReference type="Proteomes" id="UP000287188">
    <property type="component" value="Unassembled WGS sequence"/>
</dbReference>
<keyword evidence="3" id="KW-1185">Reference proteome</keyword>
<dbReference type="Pfam" id="PF03412">
    <property type="entry name" value="Peptidase_C39"/>
    <property type="match status" value="1"/>
</dbReference>
<reference evidence="3" key="1">
    <citation type="submission" date="2018-12" db="EMBL/GenBank/DDBJ databases">
        <title>Tengunoibacter tsumagoiensis gen. nov., sp. nov., Dictyobacter kobayashii sp. nov., D. alpinus sp. nov., and D. joshuensis sp. nov. and description of Dictyobacteraceae fam. nov. within the order Ktedonobacterales isolated from Tengu-no-mugimeshi.</title>
        <authorList>
            <person name="Wang C.M."/>
            <person name="Zheng Y."/>
            <person name="Sakai Y."/>
            <person name="Toyoda A."/>
            <person name="Minakuchi Y."/>
            <person name="Abe K."/>
            <person name="Yokota A."/>
            <person name="Yabe S."/>
        </authorList>
    </citation>
    <scope>NUCLEOTIDE SEQUENCE [LARGE SCALE GENOMIC DNA]</scope>
    <source>
        <strain evidence="3">Uno11</strain>
    </source>
</reference>
<accession>A0A402AWH8</accession>